<proteinExistence type="predicted"/>
<evidence type="ECO:0000313" key="2">
    <source>
        <dbReference type="Proteomes" id="UP000028045"/>
    </source>
</evidence>
<protein>
    <recommendedName>
        <fullName evidence="3">F-box domain-containing protein</fullName>
    </recommendedName>
</protein>
<evidence type="ECO:0008006" key="3">
    <source>
        <dbReference type="Google" id="ProtNLM"/>
    </source>
</evidence>
<dbReference type="AlphaFoldDB" id="A0A084BBH1"/>
<gene>
    <name evidence="1" type="ORF">S7711_09984</name>
</gene>
<keyword evidence="2" id="KW-1185">Reference proteome</keyword>
<name>A0A084BBH1_STACB</name>
<organism evidence="1 2">
    <name type="scientific">Stachybotrys chartarum (strain CBS 109288 / IBT 7711)</name>
    <name type="common">Toxic black mold</name>
    <name type="synonym">Stilbospora chartarum</name>
    <dbReference type="NCBI Taxonomy" id="1280523"/>
    <lineage>
        <taxon>Eukaryota</taxon>
        <taxon>Fungi</taxon>
        <taxon>Dikarya</taxon>
        <taxon>Ascomycota</taxon>
        <taxon>Pezizomycotina</taxon>
        <taxon>Sordariomycetes</taxon>
        <taxon>Hypocreomycetidae</taxon>
        <taxon>Hypocreales</taxon>
        <taxon>Stachybotryaceae</taxon>
        <taxon>Stachybotrys</taxon>
    </lineage>
</organism>
<dbReference type="EMBL" id="KL647410">
    <property type="protein sequence ID" value="KEY74900.1"/>
    <property type="molecule type" value="Genomic_DNA"/>
</dbReference>
<dbReference type="OrthoDB" id="3759773at2759"/>
<accession>A0A084BBH1</accession>
<reference evidence="1 2" key="1">
    <citation type="journal article" date="2014" name="BMC Genomics">
        <title>Comparative genome sequencing reveals chemotype-specific gene clusters in the toxigenic black mold Stachybotrys.</title>
        <authorList>
            <person name="Semeiks J."/>
            <person name="Borek D."/>
            <person name="Otwinowski Z."/>
            <person name="Grishin N.V."/>
        </authorList>
    </citation>
    <scope>NUCLEOTIDE SEQUENCE [LARGE SCALE GENOMIC DNA]</scope>
    <source>
        <strain evidence="2">CBS 109288 / IBT 7711</strain>
    </source>
</reference>
<dbReference type="Proteomes" id="UP000028045">
    <property type="component" value="Unassembled WGS sequence"/>
</dbReference>
<sequence>MDYSANTAQVRSRRRHILDFPEEIFCRVFEFLEEDRHELLTWHDGTEDIQNCRLVCQKFCDASSRILLRTLYVDMTPSSLSRFEEASRHPIISKGIRVVRVNLHFYEPSISNNFADFVSHCANYLQLQTQGREGAPSRFTETGLKVLKKAKEVAACWQRLAQGEGSNVDERMHLILLRQCYERYQKNYSEQETLHKSGQFLQTVAAGVARLPGARTLCFFDCDTEREDDDNPFLDQEDPLVAIYQAMMRPIDYFTAYEHGFTPKLCGTITELPVAIQRAGVLIERIEIDLTYVENPSDLVPSDEVRRQLPLAMERLTQFAFRCDRWTAEELGDRGLEVLAPCLDTSSLQHLKISMETYDSDDDLAISNVGKLITPPHRQNLSTLILRDVGLHLADLKSFVNILQVSCTWKMDHVFLLSGTWAEVLDTLRGSSRTWIGLSEPRGAEIDEISIADFWRIFDRDERPAISEAELYILKLREENPLKGLVY</sequence>
<dbReference type="HOGENOM" id="CLU_022341_0_0_1"/>
<evidence type="ECO:0000313" key="1">
    <source>
        <dbReference type="EMBL" id="KEY74900.1"/>
    </source>
</evidence>